<dbReference type="Proteomes" id="UP000708208">
    <property type="component" value="Unassembled WGS sequence"/>
</dbReference>
<feature type="non-terminal residue" evidence="2">
    <location>
        <position position="1"/>
    </location>
</feature>
<accession>A0A8J2LFE8</accession>
<protein>
    <submittedName>
        <fullName evidence="2">Uncharacterized protein</fullName>
    </submittedName>
</protein>
<evidence type="ECO:0000313" key="3">
    <source>
        <dbReference type="Proteomes" id="UP000708208"/>
    </source>
</evidence>
<sequence>MPDGARSSADASNSNSKSKNKSPAPTAPNAIELNEAEYISFIRGEGRVYTTSDPAMPMSPDHQLRLMAITAAKHDKYVEPTARDLRRYEKYIQSIPDEEVLPWPIDLSSFIRAKIPSRVLKIPRRV</sequence>
<dbReference type="EMBL" id="CAJVCH010516991">
    <property type="protein sequence ID" value="CAG7821613.1"/>
    <property type="molecule type" value="Genomic_DNA"/>
</dbReference>
<reference evidence="2" key="1">
    <citation type="submission" date="2021-06" db="EMBL/GenBank/DDBJ databases">
        <authorList>
            <person name="Hodson N. C."/>
            <person name="Mongue J. A."/>
            <person name="Jaron S. K."/>
        </authorList>
    </citation>
    <scope>NUCLEOTIDE SEQUENCE</scope>
</reference>
<evidence type="ECO:0000313" key="2">
    <source>
        <dbReference type="EMBL" id="CAG7821613.1"/>
    </source>
</evidence>
<name>A0A8J2LFE8_9HEXA</name>
<feature type="region of interest" description="Disordered" evidence="1">
    <location>
        <begin position="1"/>
        <end position="30"/>
    </location>
</feature>
<keyword evidence="3" id="KW-1185">Reference proteome</keyword>
<dbReference type="AlphaFoldDB" id="A0A8J2LFE8"/>
<feature type="compositionally biased region" description="Low complexity" evidence="1">
    <location>
        <begin position="7"/>
        <end position="28"/>
    </location>
</feature>
<gene>
    <name evidence="2" type="ORF">AFUS01_LOCUS31943</name>
</gene>
<comment type="caution">
    <text evidence="2">The sequence shown here is derived from an EMBL/GenBank/DDBJ whole genome shotgun (WGS) entry which is preliminary data.</text>
</comment>
<organism evidence="2 3">
    <name type="scientific">Allacma fusca</name>
    <dbReference type="NCBI Taxonomy" id="39272"/>
    <lineage>
        <taxon>Eukaryota</taxon>
        <taxon>Metazoa</taxon>
        <taxon>Ecdysozoa</taxon>
        <taxon>Arthropoda</taxon>
        <taxon>Hexapoda</taxon>
        <taxon>Collembola</taxon>
        <taxon>Symphypleona</taxon>
        <taxon>Sminthuridae</taxon>
        <taxon>Allacma</taxon>
    </lineage>
</organism>
<evidence type="ECO:0000256" key="1">
    <source>
        <dbReference type="SAM" id="MobiDB-lite"/>
    </source>
</evidence>
<proteinExistence type="predicted"/>